<accession>A0AAN8D257</accession>
<dbReference type="EMBL" id="JAULUE010002047">
    <property type="protein sequence ID" value="KAK5912243.1"/>
    <property type="molecule type" value="Genomic_DNA"/>
</dbReference>
<dbReference type="AlphaFoldDB" id="A0AAN8D257"/>
<dbReference type="Proteomes" id="UP001335648">
    <property type="component" value="Unassembled WGS sequence"/>
</dbReference>
<evidence type="ECO:0000313" key="1">
    <source>
        <dbReference type="EMBL" id="KAK5912243.1"/>
    </source>
</evidence>
<comment type="caution">
    <text evidence="1">The sequence shown here is derived from an EMBL/GenBank/DDBJ whole genome shotgun (WGS) entry which is preliminary data.</text>
</comment>
<organism evidence="1 2">
    <name type="scientific">Champsocephalus esox</name>
    <name type="common">pike icefish</name>
    <dbReference type="NCBI Taxonomy" id="159716"/>
    <lineage>
        <taxon>Eukaryota</taxon>
        <taxon>Metazoa</taxon>
        <taxon>Chordata</taxon>
        <taxon>Craniata</taxon>
        <taxon>Vertebrata</taxon>
        <taxon>Euteleostomi</taxon>
        <taxon>Actinopterygii</taxon>
        <taxon>Neopterygii</taxon>
        <taxon>Teleostei</taxon>
        <taxon>Neoteleostei</taxon>
        <taxon>Acanthomorphata</taxon>
        <taxon>Eupercaria</taxon>
        <taxon>Perciformes</taxon>
        <taxon>Notothenioidei</taxon>
        <taxon>Channichthyidae</taxon>
        <taxon>Champsocephalus</taxon>
    </lineage>
</organism>
<gene>
    <name evidence="1" type="ORF">CesoFtcFv8_002137</name>
</gene>
<protein>
    <submittedName>
        <fullName evidence="1">Uncharacterized protein</fullName>
    </submittedName>
</protein>
<evidence type="ECO:0000313" key="2">
    <source>
        <dbReference type="Proteomes" id="UP001335648"/>
    </source>
</evidence>
<reference evidence="1 2" key="1">
    <citation type="journal article" date="2023" name="Mol. Biol. Evol.">
        <title>Genomics of Secondarily Temperate Adaptation in the Only Non-Antarctic Icefish.</title>
        <authorList>
            <person name="Rivera-Colon A.G."/>
            <person name="Rayamajhi N."/>
            <person name="Minhas B.F."/>
            <person name="Madrigal G."/>
            <person name="Bilyk K.T."/>
            <person name="Yoon V."/>
            <person name="Hune M."/>
            <person name="Gregory S."/>
            <person name="Cheng C.H.C."/>
            <person name="Catchen J.M."/>
        </authorList>
    </citation>
    <scope>NUCLEOTIDE SEQUENCE [LARGE SCALE GENOMIC DNA]</scope>
    <source>
        <strain evidence="1">JC2023a</strain>
    </source>
</reference>
<keyword evidence="2" id="KW-1185">Reference proteome</keyword>
<name>A0AAN8D257_9TELE</name>
<proteinExistence type="predicted"/>
<sequence>MPLLILCFEHGGGKGGRRTGYWSCLRGHWPRPVGWETARRREAAARVEEKRPHHTQTLAAAALGGENGSLVGGLTFIGMYEGAVSEAAHVPM</sequence>